<dbReference type="EMBL" id="CP121694">
    <property type="protein sequence ID" value="WRO20476.1"/>
    <property type="molecule type" value="Genomic_DNA"/>
</dbReference>
<dbReference type="InterPro" id="IPR029052">
    <property type="entry name" value="Metallo-depent_PP-like"/>
</dbReference>
<feature type="domain" description="Calcineurin-like phosphoesterase" evidence="2">
    <location>
        <begin position="163"/>
        <end position="329"/>
    </location>
</feature>
<accession>A0AAU0UJC4</accession>
<evidence type="ECO:0000256" key="1">
    <source>
        <dbReference type="SAM" id="Phobius"/>
    </source>
</evidence>
<evidence type="ECO:0000259" key="2">
    <source>
        <dbReference type="Pfam" id="PF00149"/>
    </source>
</evidence>
<dbReference type="CDD" id="cd07385">
    <property type="entry name" value="MPP_YkuE_C"/>
    <property type="match status" value="1"/>
</dbReference>
<feature type="transmembrane region" description="Helical" evidence="1">
    <location>
        <begin position="76"/>
        <end position="96"/>
    </location>
</feature>
<sequence>MKPSFVLLIGSIILTYAGINFYIGLRGWQSIGRFIPFLSSMVYWSAFWLMVFSYILSRLTEKYLPDFFTKSFSILGGYWIPAMVYLLVILLTLDCLRLIDRHFSIFPKVLREHPYAVLYTGFSVLLILLIVFTYGTFNSRNIKITNYQLPIPKETDINQLHAVLVSDIHLGLVIGNKRLTEIIEKVNSLKPDIVFLAGDILEENINQLKEKQQLTDTFRQLNAKYGVFAILGNHEYIGGSADSVAEFFKDVNVITLRDQYAKIADSFYVLGRDDLSTNRFNQGMRQDLSAIMRDIDKSLPMILLDHQPSRLDEAQQEGIDLQLSGHTHRGQFFPFNLITDRIFEVDWGYLKKDDLQVIVSSGAGTWGPPIRIASRSEIVSIKIKLDK</sequence>
<keyword evidence="1" id="KW-1133">Transmembrane helix</keyword>
<protein>
    <submittedName>
        <fullName evidence="3">Metallophosphoesterase</fullName>
    </submittedName>
</protein>
<reference evidence="3 4" key="1">
    <citation type="submission" date="2023-04" db="EMBL/GenBank/DDBJ databases">
        <authorList>
            <person name="Hsu D."/>
        </authorList>
    </citation>
    <scope>NUCLEOTIDE SEQUENCE [LARGE SCALE GENOMIC DNA]</scope>
    <source>
        <strain evidence="3 4">MK1</strain>
    </source>
</reference>
<feature type="transmembrane region" description="Helical" evidence="1">
    <location>
        <begin position="116"/>
        <end position="137"/>
    </location>
</feature>
<dbReference type="Proteomes" id="UP001329915">
    <property type="component" value="Chromosome"/>
</dbReference>
<dbReference type="PANTHER" id="PTHR31302">
    <property type="entry name" value="TRANSMEMBRANE PROTEIN WITH METALLOPHOSPHOESTERASE DOMAIN-RELATED"/>
    <property type="match status" value="1"/>
</dbReference>
<dbReference type="Gene3D" id="3.60.21.10">
    <property type="match status" value="1"/>
</dbReference>
<dbReference type="GO" id="GO:0016787">
    <property type="term" value="F:hydrolase activity"/>
    <property type="evidence" value="ECO:0007669"/>
    <property type="project" value="InterPro"/>
</dbReference>
<dbReference type="SUPFAM" id="SSF56300">
    <property type="entry name" value="Metallo-dependent phosphatases"/>
    <property type="match status" value="1"/>
</dbReference>
<dbReference type="AlphaFoldDB" id="A0AAU0UJC4"/>
<dbReference type="RefSeq" id="WP_366923371.1">
    <property type="nucleotide sequence ID" value="NZ_CP121694.1"/>
</dbReference>
<feature type="transmembrane region" description="Helical" evidence="1">
    <location>
        <begin position="37"/>
        <end position="56"/>
    </location>
</feature>
<dbReference type="InterPro" id="IPR051158">
    <property type="entry name" value="Metallophosphoesterase_sf"/>
</dbReference>
<gene>
    <name evidence="3" type="ORF">MFMK1_000246</name>
</gene>
<feature type="transmembrane region" description="Helical" evidence="1">
    <location>
        <begin position="6"/>
        <end position="25"/>
    </location>
</feature>
<name>A0AAU0UJC4_9FIRM</name>
<keyword evidence="4" id="KW-1185">Reference proteome</keyword>
<keyword evidence="1" id="KW-0812">Transmembrane</keyword>
<evidence type="ECO:0000313" key="3">
    <source>
        <dbReference type="EMBL" id="WRO20476.1"/>
    </source>
</evidence>
<keyword evidence="1" id="KW-0472">Membrane</keyword>
<proteinExistence type="predicted"/>
<dbReference type="PANTHER" id="PTHR31302:SF0">
    <property type="entry name" value="TRANSMEMBRANE PROTEIN WITH METALLOPHOSPHOESTERASE DOMAIN"/>
    <property type="match status" value="1"/>
</dbReference>
<evidence type="ECO:0000313" key="4">
    <source>
        <dbReference type="Proteomes" id="UP001329915"/>
    </source>
</evidence>
<dbReference type="KEGG" id="dbc:MFMK1_000246"/>
<dbReference type="InterPro" id="IPR004843">
    <property type="entry name" value="Calcineurin-like_PHP"/>
</dbReference>
<organism evidence="3 4">
    <name type="scientific">Metallumcola ferriviriculae</name>
    <dbReference type="NCBI Taxonomy" id="3039180"/>
    <lineage>
        <taxon>Bacteria</taxon>
        <taxon>Bacillati</taxon>
        <taxon>Bacillota</taxon>
        <taxon>Clostridia</taxon>
        <taxon>Neomoorellales</taxon>
        <taxon>Desulfitibacteraceae</taxon>
        <taxon>Metallumcola</taxon>
    </lineage>
</organism>
<dbReference type="Pfam" id="PF00149">
    <property type="entry name" value="Metallophos"/>
    <property type="match status" value="1"/>
</dbReference>